<dbReference type="EMBL" id="LAZR01058019">
    <property type="protein sequence ID" value="KKK70799.1"/>
    <property type="molecule type" value="Genomic_DNA"/>
</dbReference>
<proteinExistence type="predicted"/>
<protein>
    <submittedName>
        <fullName evidence="1">Uncharacterized protein</fullName>
    </submittedName>
</protein>
<reference evidence="1" key="1">
    <citation type="journal article" date="2015" name="Nature">
        <title>Complex archaea that bridge the gap between prokaryotes and eukaryotes.</title>
        <authorList>
            <person name="Spang A."/>
            <person name="Saw J.H."/>
            <person name="Jorgensen S.L."/>
            <person name="Zaremba-Niedzwiedzka K."/>
            <person name="Martijn J."/>
            <person name="Lind A.E."/>
            <person name="van Eijk R."/>
            <person name="Schleper C."/>
            <person name="Guy L."/>
            <person name="Ettema T.J."/>
        </authorList>
    </citation>
    <scope>NUCLEOTIDE SEQUENCE</scope>
</reference>
<feature type="non-terminal residue" evidence="1">
    <location>
        <position position="1"/>
    </location>
</feature>
<name>A0A0F8ZWJ3_9ZZZZ</name>
<comment type="caution">
    <text evidence="1">The sequence shown here is derived from an EMBL/GenBank/DDBJ whole genome shotgun (WGS) entry which is preliminary data.</text>
</comment>
<gene>
    <name evidence="1" type="ORF">LCGC14_2920360</name>
</gene>
<evidence type="ECO:0000313" key="1">
    <source>
        <dbReference type="EMBL" id="KKK70799.1"/>
    </source>
</evidence>
<dbReference type="AlphaFoldDB" id="A0A0F8ZWJ3"/>
<organism evidence="1">
    <name type="scientific">marine sediment metagenome</name>
    <dbReference type="NCBI Taxonomy" id="412755"/>
    <lineage>
        <taxon>unclassified sequences</taxon>
        <taxon>metagenomes</taxon>
        <taxon>ecological metagenomes</taxon>
    </lineage>
</organism>
<sequence>GWSLSETLYEFNYDTNILFSQLNIFKGAVTFFFSQLFAVACVRQFSNALAVPAGNKYYGGDAQILSPLDSGSDNNIELMGLLNILPESLTFCKPSASTPPVIVNRYSRGSDATNIHIKFDTD</sequence>
<accession>A0A0F8ZWJ3</accession>